<dbReference type="Pfam" id="PF00551">
    <property type="entry name" value="Formyl_trans_N"/>
    <property type="match status" value="1"/>
</dbReference>
<dbReference type="Gene3D" id="3.40.50.12230">
    <property type="match status" value="1"/>
</dbReference>
<proteinExistence type="predicted"/>
<evidence type="ECO:0000259" key="2">
    <source>
        <dbReference type="Pfam" id="PF02911"/>
    </source>
</evidence>
<dbReference type="Proteomes" id="UP000481517">
    <property type="component" value="Unassembled WGS sequence"/>
</dbReference>
<dbReference type="PANTHER" id="PTHR11138:SF5">
    <property type="entry name" value="METHIONYL-TRNA FORMYLTRANSFERASE, MITOCHONDRIAL"/>
    <property type="match status" value="1"/>
</dbReference>
<reference evidence="3 4" key="1">
    <citation type="submission" date="2020-02" db="EMBL/GenBank/DDBJ databases">
        <authorList>
            <person name="Rodrigo-Torres L."/>
            <person name="Arahal R. D."/>
            <person name="Lucena T."/>
        </authorList>
    </citation>
    <scope>NUCLEOTIDE SEQUENCE [LARGE SCALE GENOMIC DNA]</scope>
    <source>
        <strain evidence="3 4">CECT 9734</strain>
    </source>
</reference>
<organism evidence="3 4">
    <name type="scientific">Pseudidiomarina piscicola</name>
    <dbReference type="NCBI Taxonomy" id="2614830"/>
    <lineage>
        <taxon>Bacteria</taxon>
        <taxon>Pseudomonadati</taxon>
        <taxon>Pseudomonadota</taxon>
        <taxon>Gammaproteobacteria</taxon>
        <taxon>Alteromonadales</taxon>
        <taxon>Idiomarinaceae</taxon>
        <taxon>Pseudidiomarina</taxon>
    </lineage>
</organism>
<dbReference type="SUPFAM" id="SSF50486">
    <property type="entry name" value="FMT C-terminal domain-like"/>
    <property type="match status" value="1"/>
</dbReference>
<evidence type="ECO:0000313" key="3">
    <source>
        <dbReference type="EMBL" id="CAB0151224.1"/>
    </source>
</evidence>
<dbReference type="CDD" id="cd08651">
    <property type="entry name" value="FMT_core_like_4"/>
    <property type="match status" value="1"/>
</dbReference>
<dbReference type="InterPro" id="IPR002376">
    <property type="entry name" value="Formyl_transf_N"/>
</dbReference>
<dbReference type="AlphaFoldDB" id="A0A6S6WV31"/>
<dbReference type="PANTHER" id="PTHR11138">
    <property type="entry name" value="METHIONYL-TRNA FORMYLTRANSFERASE"/>
    <property type="match status" value="1"/>
</dbReference>
<dbReference type="PROSITE" id="PS51257">
    <property type="entry name" value="PROKAR_LIPOPROTEIN"/>
    <property type="match status" value="1"/>
</dbReference>
<dbReference type="Pfam" id="PF02911">
    <property type="entry name" value="Formyl_trans_C"/>
    <property type="match status" value="1"/>
</dbReference>
<keyword evidence="4" id="KW-1185">Reference proteome</keyword>
<name>A0A6S6WV31_9GAMM</name>
<dbReference type="InterPro" id="IPR005793">
    <property type="entry name" value="Formyl_trans_C"/>
</dbReference>
<dbReference type="EMBL" id="CADCXY010000003">
    <property type="protein sequence ID" value="CAB0151224.1"/>
    <property type="molecule type" value="Genomic_DNA"/>
</dbReference>
<dbReference type="InterPro" id="IPR011034">
    <property type="entry name" value="Formyl_transferase-like_C_sf"/>
</dbReference>
<evidence type="ECO:0000259" key="1">
    <source>
        <dbReference type="Pfam" id="PF00551"/>
    </source>
</evidence>
<dbReference type="GO" id="GO:0005829">
    <property type="term" value="C:cytosol"/>
    <property type="evidence" value="ECO:0007669"/>
    <property type="project" value="TreeGrafter"/>
</dbReference>
<dbReference type="InterPro" id="IPR036477">
    <property type="entry name" value="Formyl_transf_N_sf"/>
</dbReference>
<feature type="domain" description="Formyl transferase C-terminal" evidence="2">
    <location>
        <begin position="205"/>
        <end position="252"/>
    </location>
</feature>
<gene>
    <name evidence="3" type="primary">arnA</name>
    <name evidence="3" type="ORF">PSI9734_01637</name>
</gene>
<dbReference type="RefSeq" id="WP_173920608.1">
    <property type="nucleotide sequence ID" value="NZ_CADCXY010000003.1"/>
</dbReference>
<dbReference type="GO" id="GO:0004479">
    <property type="term" value="F:methionyl-tRNA formyltransferase activity"/>
    <property type="evidence" value="ECO:0007669"/>
    <property type="project" value="TreeGrafter"/>
</dbReference>
<feature type="domain" description="Formyl transferase N-terminal" evidence="1">
    <location>
        <begin position="59"/>
        <end position="178"/>
    </location>
</feature>
<sequence>MIKIGFVTCVQLGLSCMEALHEAGGQLSFAMTLEDDQAVNKSGRVYLDDFCECHSVPLLKSRHVNNCDVIEAIKSHELDWLFIIGWSQIASEDLLRSPKRGVLGMHPTLLPQGRGRAAIPWAILKGLDKTGVTLFKLDTGVDTGPIVDQVVIPLSSSTNAQELYQSVNKAHIALMRKVVPVLMADKLNLQEQDRSLATEWPGRRPEDGQIDLNGSVYDAEKLVRAVTRPYPGAFYLNEGKKIVVWKAQTTESPSVNALEFKDGWLELIEFEVSRSF</sequence>
<accession>A0A6S6WV31</accession>
<evidence type="ECO:0000313" key="4">
    <source>
        <dbReference type="Proteomes" id="UP000481517"/>
    </source>
</evidence>
<protein>
    <submittedName>
        <fullName evidence="3">Bifunctional polymyxin resistance protein ArnA</fullName>
    </submittedName>
</protein>
<dbReference type="SUPFAM" id="SSF53328">
    <property type="entry name" value="Formyltransferase"/>
    <property type="match status" value="1"/>
</dbReference>